<dbReference type="PANTHER" id="PTHR43364:SF4">
    <property type="entry name" value="NAD(P)-LINKED OXIDOREDUCTASE SUPERFAMILY PROTEIN"/>
    <property type="match status" value="1"/>
</dbReference>
<dbReference type="SUPFAM" id="SSF51430">
    <property type="entry name" value="NAD(P)-linked oxidoreductase"/>
    <property type="match status" value="1"/>
</dbReference>
<dbReference type="RefSeq" id="WP_062476056.1">
    <property type="nucleotide sequence ID" value="NZ_CP013650.1"/>
</dbReference>
<dbReference type="InterPro" id="IPR050523">
    <property type="entry name" value="AKR_Detox_Biosynth"/>
</dbReference>
<dbReference type="GO" id="GO:0016491">
    <property type="term" value="F:oxidoreductase activity"/>
    <property type="evidence" value="ECO:0007669"/>
    <property type="project" value="UniProtKB-KW"/>
</dbReference>
<dbReference type="InterPro" id="IPR036812">
    <property type="entry name" value="NAD(P)_OxRdtase_dom_sf"/>
</dbReference>
<dbReference type="STRING" id="1526571.AT746_02675"/>
<dbReference type="EMBL" id="CP013650">
    <property type="protein sequence ID" value="ALS97281.1"/>
    <property type="molecule type" value="Genomic_DNA"/>
</dbReference>
<protein>
    <submittedName>
        <fullName evidence="3">Aldo/keto reductase</fullName>
    </submittedName>
</protein>
<proteinExistence type="predicted"/>
<name>A0A0U3AF13_9ALTE</name>
<sequence>MQYDLLGSSDLKVSQVCLGSMTWGKQNSQEEANEQLEIALAKGVNFIDTAEMYAFPPAADTYGATEAIIGHWLAKNPSRRKQVVIASKIAGPGLSYIRGGKPVDSNAIMQAVEGSLSRLQTDYLDLYQLHWPNRTSPHFGRHWPDTPRFTDVDTKHESAGMLEILEALGDCVKAGKIRYLGLSNETPWGVSEYLRLSDQHQLPRMVSVQNEFSLLHTKDYPYLLEQCVRENVGYLAWSPLAGGALSGKYLGGKRPDGSRWTMLQRNGLFRNTEASERAIREYVALAHDCGLTPSQLALRWCREIEGVSSVIIGATSTEQLNENLTAFDQPLSDDQKKYIAEKLRAHPAPF</sequence>
<dbReference type="AlphaFoldDB" id="A0A0U3AF13"/>
<evidence type="ECO:0000256" key="1">
    <source>
        <dbReference type="ARBA" id="ARBA00023002"/>
    </source>
</evidence>
<dbReference type="PANTHER" id="PTHR43364">
    <property type="entry name" value="NADH-SPECIFIC METHYLGLYOXAL REDUCTASE-RELATED"/>
    <property type="match status" value="1"/>
</dbReference>
<evidence type="ECO:0000259" key="2">
    <source>
        <dbReference type="Pfam" id="PF00248"/>
    </source>
</evidence>
<dbReference type="OrthoDB" id="9772407at2"/>
<dbReference type="KEGG" id="lal:AT746_02675"/>
<organism evidence="3 4">
    <name type="scientific">Lacimicrobium alkaliphilum</name>
    <dbReference type="NCBI Taxonomy" id="1526571"/>
    <lineage>
        <taxon>Bacteria</taxon>
        <taxon>Pseudomonadati</taxon>
        <taxon>Pseudomonadota</taxon>
        <taxon>Gammaproteobacteria</taxon>
        <taxon>Alteromonadales</taxon>
        <taxon>Alteromonadaceae</taxon>
        <taxon>Lacimicrobium</taxon>
    </lineage>
</organism>
<dbReference type="CDD" id="cd19094">
    <property type="entry name" value="AKR_Tas-like"/>
    <property type="match status" value="1"/>
</dbReference>
<evidence type="ECO:0000313" key="3">
    <source>
        <dbReference type="EMBL" id="ALS97281.1"/>
    </source>
</evidence>
<dbReference type="Gene3D" id="3.20.20.100">
    <property type="entry name" value="NADP-dependent oxidoreductase domain"/>
    <property type="match status" value="1"/>
</dbReference>
<dbReference type="Pfam" id="PF00248">
    <property type="entry name" value="Aldo_ket_red"/>
    <property type="match status" value="1"/>
</dbReference>
<dbReference type="Proteomes" id="UP000068447">
    <property type="component" value="Chromosome"/>
</dbReference>
<reference evidence="3 4" key="1">
    <citation type="submission" date="2015-12" db="EMBL/GenBank/DDBJ databases">
        <title>Complete genome of Lacimicrobium alkaliphilum KCTC 32984.</title>
        <authorList>
            <person name="Kim S.-G."/>
            <person name="Lee Y.-J."/>
        </authorList>
    </citation>
    <scope>NUCLEOTIDE SEQUENCE [LARGE SCALE GENOMIC DNA]</scope>
    <source>
        <strain evidence="3 4">YelD216</strain>
    </source>
</reference>
<gene>
    <name evidence="3" type="ORF">AT746_02675</name>
</gene>
<dbReference type="InterPro" id="IPR023210">
    <property type="entry name" value="NADP_OxRdtase_dom"/>
</dbReference>
<keyword evidence="4" id="KW-1185">Reference proteome</keyword>
<feature type="domain" description="NADP-dependent oxidoreductase" evidence="2">
    <location>
        <begin position="16"/>
        <end position="342"/>
    </location>
</feature>
<accession>A0A0U3AF13</accession>
<evidence type="ECO:0000313" key="4">
    <source>
        <dbReference type="Proteomes" id="UP000068447"/>
    </source>
</evidence>
<keyword evidence="1" id="KW-0560">Oxidoreductase</keyword>